<proteinExistence type="predicted"/>
<organism evidence="1 2">
    <name type="scientific">Periplaneta americana</name>
    <name type="common">American cockroach</name>
    <name type="synonym">Blatta americana</name>
    <dbReference type="NCBI Taxonomy" id="6978"/>
    <lineage>
        <taxon>Eukaryota</taxon>
        <taxon>Metazoa</taxon>
        <taxon>Ecdysozoa</taxon>
        <taxon>Arthropoda</taxon>
        <taxon>Hexapoda</taxon>
        <taxon>Insecta</taxon>
        <taxon>Pterygota</taxon>
        <taxon>Neoptera</taxon>
        <taxon>Polyneoptera</taxon>
        <taxon>Dictyoptera</taxon>
        <taxon>Blattodea</taxon>
        <taxon>Blattoidea</taxon>
        <taxon>Blattidae</taxon>
        <taxon>Blattinae</taxon>
        <taxon>Periplaneta</taxon>
    </lineage>
</organism>
<keyword evidence="2" id="KW-1185">Reference proteome</keyword>
<comment type="caution">
    <text evidence="1">The sequence shown here is derived from an EMBL/GenBank/DDBJ whole genome shotgun (WGS) entry which is preliminary data.</text>
</comment>
<reference evidence="1 2" key="1">
    <citation type="journal article" date="2022" name="Allergy">
        <title>Genome assembly and annotation of Periplaneta americana reveal a comprehensive cockroach allergen profile.</title>
        <authorList>
            <person name="Wang L."/>
            <person name="Xiong Q."/>
            <person name="Saelim N."/>
            <person name="Wang L."/>
            <person name="Nong W."/>
            <person name="Wan A.T."/>
            <person name="Shi M."/>
            <person name="Liu X."/>
            <person name="Cao Q."/>
            <person name="Hui J.H.L."/>
            <person name="Sookrung N."/>
            <person name="Leung T.F."/>
            <person name="Tungtrongchitr A."/>
            <person name="Tsui S.K.W."/>
        </authorList>
    </citation>
    <scope>NUCLEOTIDE SEQUENCE [LARGE SCALE GENOMIC DNA]</scope>
    <source>
        <strain evidence="1">PWHHKU_190912</strain>
    </source>
</reference>
<dbReference type="Proteomes" id="UP001148838">
    <property type="component" value="Unassembled WGS sequence"/>
</dbReference>
<sequence length="437" mass="49471">MHLLALARSELEKHQIETGLYGLCLKQALTPEDKVLRRNFCVGMQTLIENDDEFIRSVVFSDEATFHLDNREGLELNGFHQLLVYADDVTVLRENPQTIRENTRILLDANSLPVSIVTAEGRSRSTEGGAHDKASDAAKRAAAARVWRGQTEASFETGVRLQCVRSCVSVRSPEFERSGPQLGDLSSKFSGLSLKFFKFCKERSRFAIQNNRAFLSKIDRTKRSRLLLIDNTTLAVLVRIMTLALSLFEVGTGRSLLFHCQYFVRFNSGREHVNRMIVLNTYDLIPASIVIQCVVSSINSATKHSVSMEFMTILNALLPLTNSAASSDRYYLYGSQGFTSCCNCIGLKTVFLCLSPIVRSSPIASLVPFPFLKPNCSSILQYKHRFNIRRKIFAERDIRFDSSELVTFLGIIFLRYWQQQRLCKIFGSFAFLIYFVA</sequence>
<evidence type="ECO:0000313" key="1">
    <source>
        <dbReference type="EMBL" id="KAJ4442668.1"/>
    </source>
</evidence>
<accession>A0ABQ8T9P3</accession>
<gene>
    <name evidence="1" type="ORF">ANN_04257</name>
</gene>
<evidence type="ECO:0000313" key="2">
    <source>
        <dbReference type="Proteomes" id="UP001148838"/>
    </source>
</evidence>
<protein>
    <submittedName>
        <fullName evidence="1">Uncharacterized protein</fullName>
    </submittedName>
</protein>
<dbReference type="EMBL" id="JAJSOF020000013">
    <property type="protein sequence ID" value="KAJ4442668.1"/>
    <property type="molecule type" value="Genomic_DNA"/>
</dbReference>
<name>A0ABQ8T9P3_PERAM</name>